<feature type="region of interest" description="Disordered" evidence="2">
    <location>
        <begin position="314"/>
        <end position="540"/>
    </location>
</feature>
<feature type="compositionally biased region" description="Basic and acidic residues" evidence="2">
    <location>
        <begin position="217"/>
        <end position="258"/>
    </location>
</feature>
<reference evidence="4" key="1">
    <citation type="submission" date="2023-04" db="EMBL/GenBank/DDBJ databases">
        <title>Phytophthora fragariaefolia NBRC 109709.</title>
        <authorList>
            <person name="Ichikawa N."/>
            <person name="Sato H."/>
            <person name="Tonouchi N."/>
        </authorList>
    </citation>
    <scope>NUCLEOTIDE SEQUENCE</scope>
    <source>
        <strain evidence="4">NBRC 109709</strain>
    </source>
</reference>
<dbReference type="EMBL" id="BSXT01001121">
    <property type="protein sequence ID" value="GMF38853.1"/>
    <property type="molecule type" value="Genomic_DNA"/>
</dbReference>
<keyword evidence="1" id="KW-0597">Phosphoprotein</keyword>
<feature type="compositionally biased region" description="Basic and acidic residues" evidence="2">
    <location>
        <begin position="606"/>
        <end position="632"/>
    </location>
</feature>
<feature type="domain" description="BAT2 N-terminal" evidence="3">
    <location>
        <begin position="10"/>
        <end position="181"/>
    </location>
</feature>
<dbReference type="InterPro" id="IPR009738">
    <property type="entry name" value="BAT2_N"/>
</dbReference>
<evidence type="ECO:0000256" key="1">
    <source>
        <dbReference type="ARBA" id="ARBA00022553"/>
    </source>
</evidence>
<dbReference type="Proteomes" id="UP001165121">
    <property type="component" value="Unassembled WGS sequence"/>
</dbReference>
<feature type="region of interest" description="Disordered" evidence="2">
    <location>
        <begin position="274"/>
        <end position="298"/>
    </location>
</feature>
<gene>
    <name evidence="4" type="ORF">Pfra01_001134200</name>
</gene>
<feature type="compositionally biased region" description="Basic and acidic residues" evidence="2">
    <location>
        <begin position="476"/>
        <end position="485"/>
    </location>
</feature>
<feature type="compositionally biased region" description="Polar residues" evidence="2">
    <location>
        <begin position="497"/>
        <end position="508"/>
    </location>
</feature>
<dbReference type="OrthoDB" id="168487at2759"/>
<comment type="caution">
    <text evidence="4">The sequence shown here is derived from an EMBL/GenBank/DDBJ whole genome shotgun (WGS) entry which is preliminary data.</text>
</comment>
<feature type="region of interest" description="Disordered" evidence="2">
    <location>
        <begin position="24"/>
        <end position="43"/>
    </location>
</feature>
<feature type="compositionally biased region" description="Basic residues" evidence="2">
    <location>
        <begin position="748"/>
        <end position="759"/>
    </location>
</feature>
<evidence type="ECO:0000313" key="5">
    <source>
        <dbReference type="Proteomes" id="UP001165121"/>
    </source>
</evidence>
<organism evidence="4 5">
    <name type="scientific">Phytophthora fragariaefolia</name>
    <dbReference type="NCBI Taxonomy" id="1490495"/>
    <lineage>
        <taxon>Eukaryota</taxon>
        <taxon>Sar</taxon>
        <taxon>Stramenopiles</taxon>
        <taxon>Oomycota</taxon>
        <taxon>Peronosporomycetes</taxon>
        <taxon>Peronosporales</taxon>
        <taxon>Peronosporaceae</taxon>
        <taxon>Phytophthora</taxon>
    </lineage>
</organism>
<feature type="compositionally biased region" description="Basic and acidic residues" evidence="2">
    <location>
        <begin position="322"/>
        <end position="337"/>
    </location>
</feature>
<feature type="compositionally biased region" description="Polar residues" evidence="2">
    <location>
        <begin position="283"/>
        <end position="293"/>
    </location>
</feature>
<feature type="compositionally biased region" description="Low complexity" evidence="2">
    <location>
        <begin position="785"/>
        <end position="798"/>
    </location>
</feature>
<keyword evidence="5" id="KW-1185">Reference proteome</keyword>
<feature type="region of interest" description="Disordered" evidence="2">
    <location>
        <begin position="86"/>
        <end position="108"/>
    </location>
</feature>
<dbReference type="Pfam" id="PF07001">
    <property type="entry name" value="BAT2_N"/>
    <property type="match status" value="1"/>
</dbReference>
<feature type="compositionally biased region" description="Basic and acidic residues" evidence="2">
    <location>
        <begin position="686"/>
        <end position="698"/>
    </location>
</feature>
<evidence type="ECO:0000256" key="2">
    <source>
        <dbReference type="SAM" id="MobiDB-lite"/>
    </source>
</evidence>
<proteinExistence type="predicted"/>
<evidence type="ECO:0000259" key="3">
    <source>
        <dbReference type="Pfam" id="PF07001"/>
    </source>
</evidence>
<feature type="region of interest" description="Disordered" evidence="2">
    <location>
        <begin position="182"/>
        <end position="258"/>
    </location>
</feature>
<feature type="region of interest" description="Disordered" evidence="2">
    <location>
        <begin position="559"/>
        <end position="918"/>
    </location>
</feature>
<sequence length="918" mass="99373">MTTTAPAKPKGKFSSRNLSAVFKAPLRTKPLPDNATGPLQRPNNRMLVLGRTAVAAPAPLNTPSLKKESEVHDTHVNLVPAASNWAEQTEKPKESAAAEPPAAPAEVAVPAAAPEKAWTPESVEEHLHTGTAVARPKVAVESCGRWGDDAVEQDIVRNDIQRQRQREREFPDLKEAVEEAKMHPGDGHAPGHAVRSPSLGPQQPEQHHGRATGRWAHFNEQEEIRRPMHEDRWSQDRYGRGDDDHRSRDRYSRGDDRWSRDRYSRYDDGYERERRPLYESARSDNTISPVPNDSRTHFSRSDARFDIVASGASDRVLSHSPHRMDWDSGRLGRRDGRSPSSARLNEPVLHQTRSRTHSPASTSPSPAPRTPPLAADATPARKISWRNLSSPDHEPGRAWGTPRPNTNAWSKDDEPHTPVAVEAGSSTEASSNSSANSSPNPSQQVQLLKRPKLLFDPKTGSMVNTEDSARAGKRHATNEGGERETASASKVSDAKRSGSQNVDKTNNAAAACHSKVDTNVSPSEENEEVSHPNDGLTTRQVDNTVIALNSVEVATKEVTSSAKHAIDGEDIGTTLKPGKKVGRASGVGNKSADAASAAKPIRKSRSKESKTNAGKATDRSKRGVSGRNDRRSAAGSKATQNGAREVMDVDAPETKVEPKRNSVPKQSAKMSPDADGFKTAKTRRVVSSEKKQRREGLAHAEPAARASEFTEEKKSAHASQEEHPVAQSKGEEVHESTGMATKAANSSKSRRGGARKHRGSNAEQATKDRKPSAASKQQQQPKPSARAGGQKSKQAAKATAERSKEPSVVTAQPAAASTEQVAGEPPAESPLSKKRSQKETKRELRPSREKQGGEAKRPSNERNAPSNVAAREPEPAKRPRAVTDKETKPRGAAAKARPKQVRQVYVVKTPASATSTAA</sequence>
<accession>A0A9W6XHZ9</accession>
<feature type="compositionally biased region" description="Basic and acidic residues" evidence="2">
    <location>
        <begin position="871"/>
        <end position="889"/>
    </location>
</feature>
<feature type="compositionally biased region" description="Basic and acidic residues" evidence="2">
    <location>
        <begin position="708"/>
        <end position="735"/>
    </location>
</feature>
<feature type="compositionally biased region" description="Low complexity" evidence="2">
    <location>
        <begin position="97"/>
        <end position="108"/>
    </location>
</feature>
<evidence type="ECO:0000313" key="4">
    <source>
        <dbReference type="EMBL" id="GMF38853.1"/>
    </source>
</evidence>
<feature type="compositionally biased region" description="Basic and acidic residues" evidence="2">
    <location>
        <begin position="837"/>
        <end position="860"/>
    </location>
</feature>
<dbReference type="AlphaFoldDB" id="A0A9W6XHZ9"/>
<feature type="compositionally biased region" description="Low complexity" evidence="2">
    <location>
        <begin position="425"/>
        <end position="442"/>
    </location>
</feature>
<protein>
    <submittedName>
        <fullName evidence="4">Unnamed protein product</fullName>
    </submittedName>
</protein>
<name>A0A9W6XHZ9_9STRA</name>